<name>A0A2R6QU76_ACTCC</name>
<comment type="caution">
    <text evidence="8">The sequence shown here is derived from an EMBL/GenBank/DDBJ whole genome shotgun (WGS) entry which is preliminary data.</text>
</comment>
<dbReference type="OrthoDB" id="1613518at2759"/>
<dbReference type="GO" id="GO:0009506">
    <property type="term" value="C:plasmodesma"/>
    <property type="evidence" value="ECO:0007669"/>
    <property type="project" value="TreeGrafter"/>
</dbReference>
<dbReference type="GO" id="GO:0005576">
    <property type="term" value="C:extracellular region"/>
    <property type="evidence" value="ECO:0007669"/>
    <property type="project" value="UniProtKB-SubCell"/>
</dbReference>
<organism evidence="8 9">
    <name type="scientific">Actinidia chinensis var. chinensis</name>
    <name type="common">Chinese soft-hair kiwi</name>
    <dbReference type="NCBI Taxonomy" id="1590841"/>
    <lineage>
        <taxon>Eukaryota</taxon>
        <taxon>Viridiplantae</taxon>
        <taxon>Streptophyta</taxon>
        <taxon>Embryophyta</taxon>
        <taxon>Tracheophyta</taxon>
        <taxon>Spermatophyta</taxon>
        <taxon>Magnoliopsida</taxon>
        <taxon>eudicotyledons</taxon>
        <taxon>Gunneridae</taxon>
        <taxon>Pentapetalae</taxon>
        <taxon>asterids</taxon>
        <taxon>Ericales</taxon>
        <taxon>Actinidiaceae</taxon>
        <taxon>Actinidia</taxon>
    </lineage>
</organism>
<dbReference type="InParanoid" id="A0A2R6QU76"/>
<dbReference type="STRING" id="1590841.A0A2R6QU76"/>
<dbReference type="OMA" id="GDHHYHN"/>
<evidence type="ECO:0000313" key="9">
    <source>
        <dbReference type="Proteomes" id="UP000241394"/>
    </source>
</evidence>
<dbReference type="PANTHER" id="PTHR33136:SF13">
    <property type="entry name" value="OS10G0328900 PROTEIN"/>
    <property type="match status" value="1"/>
</dbReference>
<reference evidence="9" key="2">
    <citation type="journal article" date="2018" name="BMC Genomics">
        <title>A manually annotated Actinidia chinensis var. chinensis (kiwifruit) genome highlights the challenges associated with draft genomes and gene prediction in plants.</title>
        <authorList>
            <person name="Pilkington S.M."/>
            <person name="Crowhurst R."/>
            <person name="Hilario E."/>
            <person name="Nardozza S."/>
            <person name="Fraser L."/>
            <person name="Peng Y."/>
            <person name="Gunaseelan K."/>
            <person name="Simpson R."/>
            <person name="Tahir J."/>
            <person name="Deroles S.C."/>
            <person name="Templeton K."/>
            <person name="Luo Z."/>
            <person name="Davy M."/>
            <person name="Cheng C."/>
            <person name="McNeilage M."/>
            <person name="Scaglione D."/>
            <person name="Liu Y."/>
            <person name="Zhang Q."/>
            <person name="Datson P."/>
            <person name="De Silva N."/>
            <person name="Gardiner S.E."/>
            <person name="Bassett H."/>
            <person name="Chagne D."/>
            <person name="McCallum J."/>
            <person name="Dzierzon H."/>
            <person name="Deng C."/>
            <person name="Wang Y.Y."/>
            <person name="Barron L."/>
            <person name="Manako K."/>
            <person name="Bowen J."/>
            <person name="Foster T.M."/>
            <person name="Erridge Z.A."/>
            <person name="Tiffin H."/>
            <person name="Waite C.N."/>
            <person name="Davies K.M."/>
            <person name="Grierson E.P."/>
            <person name="Laing W.A."/>
            <person name="Kirk R."/>
            <person name="Chen X."/>
            <person name="Wood M."/>
            <person name="Montefiori M."/>
            <person name="Brummell D.A."/>
            <person name="Schwinn K.E."/>
            <person name="Catanach A."/>
            <person name="Fullerton C."/>
            <person name="Li D."/>
            <person name="Meiyalaghan S."/>
            <person name="Nieuwenhuizen N."/>
            <person name="Read N."/>
            <person name="Prakash R."/>
            <person name="Hunter D."/>
            <person name="Zhang H."/>
            <person name="McKenzie M."/>
            <person name="Knabel M."/>
            <person name="Harris A."/>
            <person name="Allan A.C."/>
            <person name="Gleave A."/>
            <person name="Chen A."/>
            <person name="Janssen B.J."/>
            <person name="Plunkett B."/>
            <person name="Ampomah-Dwamena C."/>
            <person name="Voogd C."/>
            <person name="Leif D."/>
            <person name="Lafferty D."/>
            <person name="Souleyre E.J.F."/>
            <person name="Varkonyi-Gasic E."/>
            <person name="Gambi F."/>
            <person name="Hanley J."/>
            <person name="Yao J.L."/>
            <person name="Cheung J."/>
            <person name="David K.M."/>
            <person name="Warren B."/>
            <person name="Marsh K."/>
            <person name="Snowden K.C."/>
            <person name="Lin-Wang K."/>
            <person name="Brian L."/>
            <person name="Martinez-Sanchez M."/>
            <person name="Wang M."/>
            <person name="Ileperuma N."/>
            <person name="Macnee N."/>
            <person name="Campin R."/>
            <person name="McAtee P."/>
            <person name="Drummond R.S.M."/>
            <person name="Espley R.V."/>
            <person name="Ireland H.S."/>
            <person name="Wu R."/>
            <person name="Atkinson R.G."/>
            <person name="Karunairetnam S."/>
            <person name="Bulley S."/>
            <person name="Chunkath S."/>
            <person name="Hanley Z."/>
            <person name="Storey R."/>
            <person name="Thrimawithana A.H."/>
            <person name="Thomson S."/>
            <person name="David C."/>
            <person name="Testolin R."/>
            <person name="Huang H."/>
            <person name="Hellens R.P."/>
            <person name="Schaffer R.J."/>
        </authorList>
    </citation>
    <scope>NUCLEOTIDE SEQUENCE [LARGE SCALE GENOMIC DNA]</scope>
    <source>
        <strain evidence="9">cv. Red5</strain>
    </source>
</reference>
<gene>
    <name evidence="8" type="ORF">CEY00_Acc15236</name>
</gene>
<evidence type="ECO:0000256" key="3">
    <source>
        <dbReference type="ARBA" id="ARBA00022525"/>
    </source>
</evidence>
<feature type="signal peptide" evidence="7">
    <location>
        <begin position="1"/>
        <end position="28"/>
    </location>
</feature>
<accession>A0A2R6QU76</accession>
<sequence>MANSRCFLVSSLLMIIASMIVSSTAVEASGDYHRQWMWTASNPACDGSIAECADADEFEMDSEINRRILATTTKFISYDVLKRDTVPCSRRGQSYYNCQPGAEANPYHRGCNAITRCRS</sequence>
<evidence type="ECO:0000256" key="5">
    <source>
        <dbReference type="ARBA" id="ARBA00022729"/>
    </source>
</evidence>
<evidence type="ECO:0000256" key="4">
    <source>
        <dbReference type="ARBA" id="ARBA00022702"/>
    </source>
</evidence>
<dbReference type="PANTHER" id="PTHR33136">
    <property type="entry name" value="RAPID ALKALINIZATION FACTOR-LIKE"/>
    <property type="match status" value="1"/>
</dbReference>
<evidence type="ECO:0000256" key="7">
    <source>
        <dbReference type="SAM" id="SignalP"/>
    </source>
</evidence>
<evidence type="ECO:0000313" key="8">
    <source>
        <dbReference type="EMBL" id="PSS14669.1"/>
    </source>
</evidence>
<comment type="subcellular location">
    <subcellularLocation>
        <location evidence="1">Secreted</location>
    </subcellularLocation>
</comment>
<proteinExistence type="inferred from homology"/>
<keyword evidence="6" id="KW-1015">Disulfide bond</keyword>
<protein>
    <submittedName>
        <fullName evidence="8">Rapid alkalinization factor like</fullName>
    </submittedName>
</protein>
<keyword evidence="4" id="KW-0372">Hormone</keyword>
<reference evidence="8 9" key="1">
    <citation type="submission" date="2017-07" db="EMBL/GenBank/DDBJ databases">
        <title>An improved, manually edited Actinidia chinensis var. chinensis (kiwifruit) genome highlights the challenges associated with draft genomes and gene prediction in plants.</title>
        <authorList>
            <person name="Pilkington S."/>
            <person name="Crowhurst R."/>
            <person name="Hilario E."/>
            <person name="Nardozza S."/>
            <person name="Fraser L."/>
            <person name="Peng Y."/>
            <person name="Gunaseelan K."/>
            <person name="Simpson R."/>
            <person name="Tahir J."/>
            <person name="Deroles S."/>
            <person name="Templeton K."/>
            <person name="Luo Z."/>
            <person name="Davy M."/>
            <person name="Cheng C."/>
            <person name="Mcneilage M."/>
            <person name="Scaglione D."/>
            <person name="Liu Y."/>
            <person name="Zhang Q."/>
            <person name="Datson P."/>
            <person name="De Silva N."/>
            <person name="Gardiner S."/>
            <person name="Bassett H."/>
            <person name="Chagne D."/>
            <person name="Mccallum J."/>
            <person name="Dzierzon H."/>
            <person name="Deng C."/>
            <person name="Wang Y.-Y."/>
            <person name="Barron N."/>
            <person name="Manako K."/>
            <person name="Bowen J."/>
            <person name="Foster T."/>
            <person name="Erridge Z."/>
            <person name="Tiffin H."/>
            <person name="Waite C."/>
            <person name="Davies K."/>
            <person name="Grierson E."/>
            <person name="Laing W."/>
            <person name="Kirk R."/>
            <person name="Chen X."/>
            <person name="Wood M."/>
            <person name="Montefiori M."/>
            <person name="Brummell D."/>
            <person name="Schwinn K."/>
            <person name="Catanach A."/>
            <person name="Fullerton C."/>
            <person name="Li D."/>
            <person name="Meiyalaghan S."/>
            <person name="Nieuwenhuizen N."/>
            <person name="Read N."/>
            <person name="Prakash R."/>
            <person name="Hunter D."/>
            <person name="Zhang H."/>
            <person name="Mckenzie M."/>
            <person name="Knabel M."/>
            <person name="Harris A."/>
            <person name="Allan A."/>
            <person name="Chen A."/>
            <person name="Janssen B."/>
            <person name="Plunkett B."/>
            <person name="Dwamena C."/>
            <person name="Voogd C."/>
            <person name="Leif D."/>
            <person name="Lafferty D."/>
            <person name="Souleyre E."/>
            <person name="Varkonyi-Gasic E."/>
            <person name="Gambi F."/>
            <person name="Hanley J."/>
            <person name="Yao J.-L."/>
            <person name="Cheung J."/>
            <person name="David K."/>
            <person name="Warren B."/>
            <person name="Marsh K."/>
            <person name="Snowden K."/>
            <person name="Lin-Wang K."/>
            <person name="Brian L."/>
            <person name="Martinez-Sanchez M."/>
            <person name="Wang M."/>
            <person name="Ileperuma N."/>
            <person name="Macnee N."/>
            <person name="Campin R."/>
            <person name="Mcatee P."/>
            <person name="Drummond R."/>
            <person name="Espley R."/>
            <person name="Ireland H."/>
            <person name="Wu R."/>
            <person name="Atkinson R."/>
            <person name="Karunairetnam S."/>
            <person name="Bulley S."/>
            <person name="Chunkath S."/>
            <person name="Hanley Z."/>
            <person name="Storey R."/>
            <person name="Thrimawithana A."/>
            <person name="Thomson S."/>
            <person name="David C."/>
            <person name="Testolin R."/>
        </authorList>
    </citation>
    <scope>NUCLEOTIDE SEQUENCE [LARGE SCALE GENOMIC DNA]</scope>
    <source>
        <strain evidence="9">cv. Red5</strain>
        <tissue evidence="8">Young leaf</tissue>
    </source>
</reference>
<dbReference type="GO" id="GO:0005179">
    <property type="term" value="F:hormone activity"/>
    <property type="evidence" value="ECO:0007669"/>
    <property type="project" value="UniProtKB-KW"/>
</dbReference>
<dbReference type="GO" id="GO:0019722">
    <property type="term" value="P:calcium-mediated signaling"/>
    <property type="evidence" value="ECO:0007669"/>
    <property type="project" value="TreeGrafter"/>
</dbReference>
<keyword evidence="3" id="KW-0964">Secreted</keyword>
<feature type="chain" id="PRO_5015337079" evidence="7">
    <location>
        <begin position="29"/>
        <end position="119"/>
    </location>
</feature>
<evidence type="ECO:0000256" key="1">
    <source>
        <dbReference type="ARBA" id="ARBA00004613"/>
    </source>
</evidence>
<dbReference type="Proteomes" id="UP000241394">
    <property type="component" value="Chromosome LG13"/>
</dbReference>
<keyword evidence="9" id="KW-1185">Reference proteome</keyword>
<keyword evidence="5 7" id="KW-0732">Signal</keyword>
<dbReference type="EMBL" id="NKQK01000013">
    <property type="protein sequence ID" value="PSS14669.1"/>
    <property type="molecule type" value="Genomic_DNA"/>
</dbReference>
<dbReference type="Pfam" id="PF05498">
    <property type="entry name" value="RALF"/>
    <property type="match status" value="1"/>
</dbReference>
<evidence type="ECO:0000256" key="6">
    <source>
        <dbReference type="ARBA" id="ARBA00023157"/>
    </source>
</evidence>
<dbReference type="InterPro" id="IPR008801">
    <property type="entry name" value="RALF"/>
</dbReference>
<comment type="similarity">
    <text evidence="2">Belongs to the plant rapid alkalinization factor (RALF) family.</text>
</comment>
<dbReference type="Gramene" id="PSS14669">
    <property type="protein sequence ID" value="PSS14669"/>
    <property type="gene ID" value="CEY00_Acc15236"/>
</dbReference>
<evidence type="ECO:0000256" key="2">
    <source>
        <dbReference type="ARBA" id="ARBA00009178"/>
    </source>
</evidence>
<dbReference type="AlphaFoldDB" id="A0A2R6QU76"/>